<dbReference type="AlphaFoldDB" id="A0A378I6A3"/>
<evidence type="ECO:0000313" key="1">
    <source>
        <dbReference type="EMBL" id="STX30392.1"/>
    </source>
</evidence>
<proteinExistence type="predicted"/>
<dbReference type="Proteomes" id="UP000255066">
    <property type="component" value="Unassembled WGS sequence"/>
</dbReference>
<sequence>MPTTAILTSFMHQRGGDLVAATSFMKALLAQSPDMKFEWIVKRDISSYQKDLQEFLEKELGTQSHLVSLTVIDSADYDRVSITSNGIIDNKSGQVISSQQLTELSDKNWGTVQTGWHGWKDIHRQIRTGPIASKLASVDVIAVIGNPHRLVREDHDELHRFGKKIITVAEYGLSHVNNRVYYPSDVVMRTGFGSGEKGVYIDSTVTSNDGFETIDPLDKSFLTHLINNSDVSQKALYHENTQLFYGYFFDNDRLTAARFNVKAESYIQNAIKLAIDRGEKLNIDIVIPGFINPDDLQKIYENALNTLAPEYRSKIAKARYDLKGSSDEFTSKSLINTGQTDGFNIRLINPKRLQRSTVQAVLNESDPFVGLTGDASWIEGLMKGKITCYQTMQWKQGLYAGFIQYLESKPFLKNSPLLHFYKLQAPNSRSPADCWQEMCKLYRNHKEQMLADASALAAEISAEKDINKNLIPEFIKIALQEASRRAPRAEAPKVQVKTAIPAEAPKVHVKAAIPPEPPKVHVKAAIPAEPPKVHVQTAIPAEPPKVHVQTAIPAEPPKVQVQTAIPAEPMATAPARENVNAEQIRKLKKLVKLCENYKNHLQRSTTKDPSNLANQKYDIVSKMLNSLSDPAVPDPQAKISNMEAHLTEQNKGILQTRRNSSIDQIFLEGLFNVLTLGIYSKISKGTFAFWKTHGEVVVEDIDEIKNQPKN</sequence>
<dbReference type="EMBL" id="UGNW01000001">
    <property type="protein sequence ID" value="STX30392.1"/>
    <property type="molecule type" value="Genomic_DNA"/>
</dbReference>
<reference evidence="1 2" key="1">
    <citation type="submission" date="2018-06" db="EMBL/GenBank/DDBJ databases">
        <authorList>
            <consortium name="Pathogen Informatics"/>
            <person name="Doyle S."/>
        </authorList>
    </citation>
    <scope>NUCLEOTIDE SEQUENCE [LARGE SCALE GENOMIC DNA]</scope>
    <source>
        <strain evidence="1 2">NCTC12437</strain>
    </source>
</reference>
<dbReference type="RefSeq" id="WP_115316883.1">
    <property type="nucleotide sequence ID" value="NZ_UGNW01000001.1"/>
</dbReference>
<organism evidence="1 2">
    <name type="scientific">Legionella birminghamensis</name>
    <dbReference type="NCBI Taxonomy" id="28083"/>
    <lineage>
        <taxon>Bacteria</taxon>
        <taxon>Pseudomonadati</taxon>
        <taxon>Pseudomonadota</taxon>
        <taxon>Gammaproteobacteria</taxon>
        <taxon>Legionellales</taxon>
        <taxon>Legionellaceae</taxon>
        <taxon>Legionella</taxon>
    </lineage>
</organism>
<evidence type="ECO:0000313" key="2">
    <source>
        <dbReference type="Proteomes" id="UP000255066"/>
    </source>
</evidence>
<gene>
    <name evidence="1" type="primary">vipE_1</name>
    <name evidence="1" type="ORF">NCTC12437_00146</name>
</gene>
<name>A0A378I6A3_9GAMM</name>
<accession>A0A378I6A3</accession>
<protein>
    <submittedName>
        <fullName evidence="1">VipE</fullName>
    </submittedName>
</protein>